<accession>A3D526</accession>
<dbReference type="AlphaFoldDB" id="A3D526"/>
<gene>
    <name evidence="1" type="ordered locus">Sbal_2346</name>
</gene>
<reference evidence="1 2" key="1">
    <citation type="submission" date="2007-02" db="EMBL/GenBank/DDBJ databases">
        <title>Complete sequence of chromosome of Shewanella baltica OS155.</title>
        <authorList>
            <consortium name="US DOE Joint Genome Institute"/>
            <person name="Copeland A."/>
            <person name="Lucas S."/>
            <person name="Lapidus A."/>
            <person name="Barry K."/>
            <person name="Detter J.C."/>
            <person name="Glavina del Rio T."/>
            <person name="Hammon N."/>
            <person name="Israni S."/>
            <person name="Dalin E."/>
            <person name="Tice H."/>
            <person name="Pitluck S."/>
            <person name="Sims D.R."/>
            <person name="Brettin T."/>
            <person name="Bruce D."/>
            <person name="Han C."/>
            <person name="Tapia R."/>
            <person name="Brainard J."/>
            <person name="Schmutz J."/>
            <person name="Larimer F."/>
            <person name="Land M."/>
            <person name="Hauser L."/>
            <person name="Kyrpides N."/>
            <person name="Mikhailova N."/>
            <person name="Brettar I."/>
            <person name="Klappenbach J."/>
            <person name="Konstantinidis K."/>
            <person name="Rodrigues J."/>
            <person name="Tiedje J."/>
            <person name="Richardson P."/>
        </authorList>
    </citation>
    <scope>NUCLEOTIDE SEQUENCE [LARGE SCALE GENOMIC DNA]</scope>
    <source>
        <strain evidence="2">OS155 / ATCC BAA-1091</strain>
    </source>
</reference>
<dbReference type="Proteomes" id="UP000001557">
    <property type="component" value="Chromosome"/>
</dbReference>
<evidence type="ECO:0000313" key="2">
    <source>
        <dbReference type="Proteomes" id="UP000001557"/>
    </source>
</evidence>
<dbReference type="STRING" id="325240.Sbal_2346"/>
<organism evidence="1 2">
    <name type="scientific">Shewanella baltica (strain OS155 / ATCC BAA-1091)</name>
    <dbReference type="NCBI Taxonomy" id="325240"/>
    <lineage>
        <taxon>Bacteria</taxon>
        <taxon>Pseudomonadati</taxon>
        <taxon>Pseudomonadota</taxon>
        <taxon>Gammaproteobacteria</taxon>
        <taxon>Alteromonadales</taxon>
        <taxon>Shewanellaceae</taxon>
        <taxon>Shewanella</taxon>
    </lineage>
</organism>
<proteinExistence type="predicted"/>
<name>A3D526_SHEB5</name>
<dbReference type="HOGENOM" id="CLU_1650965_0_0_6"/>
<protein>
    <submittedName>
        <fullName evidence="1">Uncharacterized protein</fullName>
    </submittedName>
</protein>
<sequence>MRLLHTDNLPADHRLITKLDYLLFKNQSLFIVASASDFYFIIKKPAMFAHRAEEPGLNLYQTGFPRVVAAWMVDNIENKLWKSAAEGGLPSGTYFIDEDVGGENLKIRRTMHVGADQDKGFVLLNFSRPDLKFTEKNFQEIDISDRLLLKGGLLDVLKQL</sequence>
<dbReference type="RefSeq" id="WP_011846911.1">
    <property type="nucleotide sequence ID" value="NC_009052.1"/>
</dbReference>
<dbReference type="KEGG" id="sbl:Sbal_2346"/>
<dbReference type="EMBL" id="CP000563">
    <property type="protein sequence ID" value="ABN61839.1"/>
    <property type="molecule type" value="Genomic_DNA"/>
</dbReference>
<dbReference type="OrthoDB" id="6275348at2"/>
<keyword evidence="2" id="KW-1185">Reference proteome</keyword>
<evidence type="ECO:0000313" key="1">
    <source>
        <dbReference type="EMBL" id="ABN61839.1"/>
    </source>
</evidence>